<dbReference type="SUPFAM" id="SSF56784">
    <property type="entry name" value="HAD-like"/>
    <property type="match status" value="1"/>
</dbReference>
<dbReference type="SFLD" id="SFLDS00003">
    <property type="entry name" value="Haloacid_Dehalogenase"/>
    <property type="match status" value="1"/>
</dbReference>
<dbReference type="InterPro" id="IPR006439">
    <property type="entry name" value="HAD-SF_hydro_IA"/>
</dbReference>
<keyword evidence="1" id="KW-0378">Hydrolase</keyword>
<dbReference type="Gene3D" id="3.40.50.1000">
    <property type="entry name" value="HAD superfamily/HAD-like"/>
    <property type="match status" value="1"/>
</dbReference>
<keyword evidence="2" id="KW-1185">Reference proteome</keyword>
<dbReference type="Proteomes" id="UP000541033">
    <property type="component" value="Unassembled WGS sequence"/>
</dbReference>
<reference evidence="1 2" key="1">
    <citation type="submission" date="2020-02" db="EMBL/GenBank/DDBJ databases">
        <title>Sequencing the genomes of 1000 actinobacteria strains.</title>
        <authorList>
            <person name="Klenk H.-P."/>
        </authorList>
    </citation>
    <scope>NUCLEOTIDE SEQUENCE [LARGE SCALE GENOMIC DNA]</scope>
    <source>
        <strain evidence="1 2">DSM 27960</strain>
    </source>
</reference>
<evidence type="ECO:0000313" key="2">
    <source>
        <dbReference type="Proteomes" id="UP000541033"/>
    </source>
</evidence>
<sequence length="250" mass="25702">MPENAAPGGVINDPTILGGFTAKGILFDCDGVLVDSDQAAEVAWAEWADEYAPGFSFGRDIVHGRPAADTVAELVAEPLRAAAGQRLRELEVETARLSTPIPGAVEFVRSLPDGSWAVVTSGLPDVARARLAAAGFAQPDIIVTAADITYGKPHPEPYLLGASRLGIDPADAIVFEDAPAGITSATDAGVGLTVGVGERGSKTAANALIDSFVGLSVVTVSEDSFVLSSARRVTIDGQSSSSSLPESETR</sequence>
<dbReference type="GO" id="GO:0050308">
    <property type="term" value="F:sugar-phosphatase activity"/>
    <property type="evidence" value="ECO:0007669"/>
    <property type="project" value="UniProtKB-EC"/>
</dbReference>
<dbReference type="Gene3D" id="1.10.150.240">
    <property type="entry name" value="Putative phosphatase, domain 2"/>
    <property type="match status" value="1"/>
</dbReference>
<dbReference type="SFLD" id="SFLDG01129">
    <property type="entry name" value="C1.5:_HAD__Beta-PGM__Phosphata"/>
    <property type="match status" value="1"/>
</dbReference>
<gene>
    <name evidence="1" type="ORF">FHX76_001033</name>
</gene>
<dbReference type="EC" id="3.1.3.23" evidence="1"/>
<organism evidence="1 2">
    <name type="scientific">Lysinibacter cavernae</name>
    <dbReference type="NCBI Taxonomy" id="1640652"/>
    <lineage>
        <taxon>Bacteria</taxon>
        <taxon>Bacillati</taxon>
        <taxon>Actinomycetota</taxon>
        <taxon>Actinomycetes</taxon>
        <taxon>Micrococcales</taxon>
        <taxon>Microbacteriaceae</taxon>
        <taxon>Lysinibacter</taxon>
    </lineage>
</organism>
<dbReference type="Pfam" id="PF00702">
    <property type="entry name" value="Hydrolase"/>
    <property type="match status" value="1"/>
</dbReference>
<dbReference type="AlphaFoldDB" id="A0A7X5R0H5"/>
<dbReference type="PANTHER" id="PTHR43481">
    <property type="entry name" value="FRUCTOSE-1-PHOSPHATE PHOSPHATASE"/>
    <property type="match status" value="1"/>
</dbReference>
<dbReference type="InterPro" id="IPR023198">
    <property type="entry name" value="PGP-like_dom2"/>
</dbReference>
<dbReference type="InterPro" id="IPR023214">
    <property type="entry name" value="HAD_sf"/>
</dbReference>
<dbReference type="PANTHER" id="PTHR43481:SF4">
    <property type="entry name" value="GLYCEROL-1-PHOSPHATE PHOSPHOHYDROLASE 1-RELATED"/>
    <property type="match status" value="1"/>
</dbReference>
<dbReference type="InterPro" id="IPR051806">
    <property type="entry name" value="HAD-like_SPP"/>
</dbReference>
<accession>A0A7X5R0H5</accession>
<name>A0A7X5R0H5_9MICO</name>
<dbReference type="RefSeq" id="WP_167148553.1">
    <property type="nucleotide sequence ID" value="NZ_JAAMOX010000001.1"/>
</dbReference>
<dbReference type="EMBL" id="JAAMOX010000001">
    <property type="protein sequence ID" value="NIH53165.1"/>
    <property type="molecule type" value="Genomic_DNA"/>
</dbReference>
<protein>
    <submittedName>
        <fullName evidence="1">Sugar-phosphatase</fullName>
        <ecNumber evidence="1">3.1.3.23</ecNumber>
    </submittedName>
</protein>
<evidence type="ECO:0000313" key="1">
    <source>
        <dbReference type="EMBL" id="NIH53165.1"/>
    </source>
</evidence>
<proteinExistence type="predicted"/>
<comment type="caution">
    <text evidence="1">The sequence shown here is derived from an EMBL/GenBank/DDBJ whole genome shotgun (WGS) entry which is preliminary data.</text>
</comment>
<dbReference type="InterPro" id="IPR036412">
    <property type="entry name" value="HAD-like_sf"/>
</dbReference>
<dbReference type="NCBIfam" id="TIGR01509">
    <property type="entry name" value="HAD-SF-IA-v3"/>
    <property type="match status" value="1"/>
</dbReference>